<evidence type="ECO:0000313" key="2">
    <source>
        <dbReference type="Proteomes" id="UP001345691"/>
    </source>
</evidence>
<sequence>MSLPTQQAYIHSGDWDEETRRHPAMKWMEDYTKNLNAREGWDKTSSDWHSSDFTLVKSDGSTYTGAGGECFEQVKGMYAPFIKEYHEPYFIACWETPNGKGWQALAQAHFYANCHGEAKSGEKKVKDAQGREWDVKIPGAFHFVYVKKEGAAHGGIEIQRAEIMVDSLPAVQILMARGVKI</sequence>
<keyword evidence="2" id="KW-1185">Reference proteome</keyword>
<reference evidence="1 2" key="1">
    <citation type="submission" date="2023-08" db="EMBL/GenBank/DDBJ databases">
        <title>Black Yeasts Isolated from many extreme environments.</title>
        <authorList>
            <person name="Coleine C."/>
            <person name="Stajich J.E."/>
            <person name="Selbmann L."/>
        </authorList>
    </citation>
    <scope>NUCLEOTIDE SEQUENCE [LARGE SCALE GENOMIC DNA]</scope>
    <source>
        <strain evidence="1 2">CCFEE 6328</strain>
    </source>
</reference>
<dbReference type="Proteomes" id="UP001345691">
    <property type="component" value="Unassembled WGS sequence"/>
</dbReference>
<protein>
    <recommendedName>
        <fullName evidence="3">SnoaL-like domain-containing protein</fullName>
    </recommendedName>
</protein>
<name>A0ABR0JC99_9EURO</name>
<proteinExistence type="predicted"/>
<comment type="caution">
    <text evidence="1">The sequence shown here is derived from an EMBL/GenBank/DDBJ whole genome shotgun (WGS) entry which is preliminary data.</text>
</comment>
<evidence type="ECO:0000313" key="1">
    <source>
        <dbReference type="EMBL" id="KAK5060901.1"/>
    </source>
</evidence>
<gene>
    <name evidence="1" type="ORF">LTR69_005500</name>
</gene>
<dbReference type="EMBL" id="JAVRRF010000010">
    <property type="protein sequence ID" value="KAK5060901.1"/>
    <property type="molecule type" value="Genomic_DNA"/>
</dbReference>
<evidence type="ECO:0008006" key="3">
    <source>
        <dbReference type="Google" id="ProtNLM"/>
    </source>
</evidence>
<organism evidence="1 2">
    <name type="scientific">Exophiala sideris</name>
    <dbReference type="NCBI Taxonomy" id="1016849"/>
    <lineage>
        <taxon>Eukaryota</taxon>
        <taxon>Fungi</taxon>
        <taxon>Dikarya</taxon>
        <taxon>Ascomycota</taxon>
        <taxon>Pezizomycotina</taxon>
        <taxon>Eurotiomycetes</taxon>
        <taxon>Chaetothyriomycetidae</taxon>
        <taxon>Chaetothyriales</taxon>
        <taxon>Herpotrichiellaceae</taxon>
        <taxon>Exophiala</taxon>
    </lineage>
</organism>
<accession>A0ABR0JC99</accession>